<reference evidence="3" key="1">
    <citation type="submission" date="2017-01" db="EMBL/GenBank/DDBJ databases">
        <title>Comparative genomics of anhydrobiosis in the tardigrade Hypsibius dujardini.</title>
        <authorList>
            <person name="Yoshida Y."/>
            <person name="Koutsovoulos G."/>
            <person name="Laetsch D."/>
            <person name="Stevens L."/>
            <person name="Kumar S."/>
            <person name="Horikawa D."/>
            <person name="Ishino K."/>
            <person name="Komine S."/>
            <person name="Tomita M."/>
            <person name="Blaxter M."/>
            <person name="Arakawa K."/>
        </authorList>
    </citation>
    <scope>NUCLEOTIDE SEQUENCE [LARGE SCALE GENOMIC DNA]</scope>
    <source>
        <strain evidence="3">Z151</strain>
    </source>
</reference>
<dbReference type="EMBL" id="MTYJ01000012">
    <property type="protein sequence ID" value="OQV23289.1"/>
    <property type="molecule type" value="Genomic_DNA"/>
</dbReference>
<gene>
    <name evidence="2" type="ORF">BV898_02739</name>
</gene>
<protein>
    <submittedName>
        <fullName evidence="2">Uncharacterized protein</fullName>
    </submittedName>
</protein>
<sequence length="78" mass="8590">MILIAWLRTEKETINPDGSDKNGNADRQHSENYVAVSSSSETDRLTLQYYLTVSVLRLSSVYQSSGPSNLSNIVPASI</sequence>
<evidence type="ECO:0000313" key="2">
    <source>
        <dbReference type="EMBL" id="OQV23289.1"/>
    </source>
</evidence>
<evidence type="ECO:0000313" key="3">
    <source>
        <dbReference type="Proteomes" id="UP000192578"/>
    </source>
</evidence>
<comment type="caution">
    <text evidence="2">The sequence shown here is derived from an EMBL/GenBank/DDBJ whole genome shotgun (WGS) entry which is preliminary data.</text>
</comment>
<keyword evidence="3" id="KW-1185">Reference proteome</keyword>
<evidence type="ECO:0000256" key="1">
    <source>
        <dbReference type="SAM" id="MobiDB-lite"/>
    </source>
</evidence>
<feature type="compositionally biased region" description="Basic and acidic residues" evidence="1">
    <location>
        <begin position="13"/>
        <end position="30"/>
    </location>
</feature>
<feature type="region of interest" description="Disordered" evidence="1">
    <location>
        <begin position="13"/>
        <end position="37"/>
    </location>
</feature>
<proteinExistence type="predicted"/>
<accession>A0A1W0X6X3</accession>
<dbReference type="AlphaFoldDB" id="A0A1W0X6X3"/>
<organism evidence="2 3">
    <name type="scientific">Hypsibius exemplaris</name>
    <name type="common">Freshwater tardigrade</name>
    <dbReference type="NCBI Taxonomy" id="2072580"/>
    <lineage>
        <taxon>Eukaryota</taxon>
        <taxon>Metazoa</taxon>
        <taxon>Ecdysozoa</taxon>
        <taxon>Tardigrada</taxon>
        <taxon>Eutardigrada</taxon>
        <taxon>Parachela</taxon>
        <taxon>Hypsibioidea</taxon>
        <taxon>Hypsibiidae</taxon>
        <taxon>Hypsibius</taxon>
    </lineage>
</organism>
<name>A0A1W0X6X3_HYPEX</name>
<dbReference type="Proteomes" id="UP000192578">
    <property type="component" value="Unassembled WGS sequence"/>
</dbReference>